<dbReference type="EMBL" id="FOWD01000038">
    <property type="protein sequence ID" value="SFO54635.1"/>
    <property type="molecule type" value="Genomic_DNA"/>
</dbReference>
<dbReference type="RefSeq" id="WP_091688036.1">
    <property type="nucleotide sequence ID" value="NZ_BAABFM010000011.1"/>
</dbReference>
<dbReference type="Proteomes" id="UP000198806">
    <property type="component" value="Unassembled WGS sequence"/>
</dbReference>
<reference evidence="2 3" key="1">
    <citation type="submission" date="2016-10" db="EMBL/GenBank/DDBJ databases">
        <authorList>
            <person name="de Groot N.N."/>
        </authorList>
    </citation>
    <scope>NUCLEOTIDE SEQUENCE [LARGE SCALE GENOMIC DNA]</scope>
    <source>
        <strain evidence="2 3">DSM 1283</strain>
    </source>
</reference>
<gene>
    <name evidence="2" type="ORF">SAMN04489757_13815</name>
</gene>
<organism evidence="2 3">
    <name type="scientific">Anaerocolumna aminovalerica</name>
    <dbReference type="NCBI Taxonomy" id="1527"/>
    <lineage>
        <taxon>Bacteria</taxon>
        <taxon>Bacillati</taxon>
        <taxon>Bacillota</taxon>
        <taxon>Clostridia</taxon>
        <taxon>Lachnospirales</taxon>
        <taxon>Lachnospiraceae</taxon>
        <taxon>Anaerocolumna</taxon>
    </lineage>
</organism>
<evidence type="ECO:0000313" key="2">
    <source>
        <dbReference type="EMBL" id="SFO54635.1"/>
    </source>
</evidence>
<keyword evidence="1" id="KW-0732">Signal</keyword>
<protein>
    <submittedName>
        <fullName evidence="2">Uncharacterized protein</fullName>
    </submittedName>
</protein>
<evidence type="ECO:0000313" key="3">
    <source>
        <dbReference type="Proteomes" id="UP000198806"/>
    </source>
</evidence>
<dbReference type="STRING" id="1527.SAMN04489757_13815"/>
<feature type="signal peptide" evidence="1">
    <location>
        <begin position="1"/>
        <end position="27"/>
    </location>
</feature>
<accession>A0A1I5I257</accession>
<evidence type="ECO:0000256" key="1">
    <source>
        <dbReference type="SAM" id="SignalP"/>
    </source>
</evidence>
<sequence>MKKITKRFIASILSIVLISNLGVSALAASDTKNISSNLDYQIVDQNTVIVNDYTYQLEQIDSQNYTISTIKDNQLVQTINASIGKDEIYVTNYRNSEGIISSKPITTETPKLSEVIQFNTNGSFQEDISANAIENNSVGIMGTETYIGYVTYRVYNPYTGTSYETLNFYKDFYNSYHGDFTLNAGVGTSLSYILSALIGGFTTMLTMNFAIGFITTLGVSVAGDKISSAISASVNGTVYKYGLIAKDVPSSRTRSYEGARIVATTWDNLNHKPITKTYYDGYYPEFITKQDISVAYAIYSDFWLDSMDVYSWNPY</sequence>
<feature type="chain" id="PRO_5011504902" evidence="1">
    <location>
        <begin position="28"/>
        <end position="315"/>
    </location>
</feature>
<dbReference type="OrthoDB" id="10017938at2"/>
<dbReference type="AlphaFoldDB" id="A0A1I5I257"/>
<proteinExistence type="predicted"/>
<keyword evidence="3" id="KW-1185">Reference proteome</keyword>
<name>A0A1I5I257_9FIRM</name>